<sequence length="57" mass="6466">MMNGTNKSDLDIYAFLTKRELTTTDEKSTIVSSSFNNYRLCTKAIIVFVVANNLFLI</sequence>
<protein>
    <submittedName>
        <fullName evidence="1">Uncharacterized protein</fullName>
    </submittedName>
</protein>
<accession>A0A0W0ZPC2</accession>
<gene>
    <name evidence="1" type="ORF">Lste_0520</name>
</gene>
<proteinExistence type="predicted"/>
<dbReference type="Proteomes" id="UP000054926">
    <property type="component" value="Unassembled WGS sequence"/>
</dbReference>
<keyword evidence="2" id="KW-1185">Reference proteome</keyword>
<reference evidence="1 2" key="1">
    <citation type="submission" date="2015-11" db="EMBL/GenBank/DDBJ databases">
        <title>Genomic analysis of 38 Legionella species identifies large and diverse effector repertoires.</title>
        <authorList>
            <person name="Burstein D."/>
            <person name="Amaro F."/>
            <person name="Zusman T."/>
            <person name="Lifshitz Z."/>
            <person name="Cohen O."/>
            <person name="Gilbert J.A."/>
            <person name="Pupko T."/>
            <person name="Shuman H.A."/>
            <person name="Segal G."/>
        </authorList>
    </citation>
    <scope>NUCLEOTIDE SEQUENCE [LARGE SCALE GENOMIC DNA]</scope>
    <source>
        <strain evidence="1 2">IMVS3376</strain>
    </source>
</reference>
<name>A0A0W0ZPC2_9GAMM</name>
<organism evidence="1 2">
    <name type="scientific">Legionella steelei</name>
    <dbReference type="NCBI Taxonomy" id="947033"/>
    <lineage>
        <taxon>Bacteria</taxon>
        <taxon>Pseudomonadati</taxon>
        <taxon>Pseudomonadota</taxon>
        <taxon>Gammaproteobacteria</taxon>
        <taxon>Legionellales</taxon>
        <taxon>Legionellaceae</taxon>
        <taxon>Legionella</taxon>
    </lineage>
</organism>
<evidence type="ECO:0000313" key="1">
    <source>
        <dbReference type="EMBL" id="KTD70742.1"/>
    </source>
</evidence>
<comment type="caution">
    <text evidence="1">The sequence shown here is derived from an EMBL/GenBank/DDBJ whole genome shotgun (WGS) entry which is preliminary data.</text>
</comment>
<dbReference type="EMBL" id="LNYY01000008">
    <property type="protein sequence ID" value="KTD70742.1"/>
    <property type="molecule type" value="Genomic_DNA"/>
</dbReference>
<dbReference type="AlphaFoldDB" id="A0A0W0ZPC2"/>
<evidence type="ECO:0000313" key="2">
    <source>
        <dbReference type="Proteomes" id="UP000054926"/>
    </source>
</evidence>